<dbReference type="CDD" id="cd06558">
    <property type="entry name" value="crotonase-like"/>
    <property type="match status" value="1"/>
</dbReference>
<keyword evidence="3" id="KW-1185">Reference proteome</keyword>
<gene>
    <name evidence="2" type="ORF">KCG44_00815</name>
</gene>
<dbReference type="Proteomes" id="UP000722336">
    <property type="component" value="Unassembled WGS sequence"/>
</dbReference>
<accession>A0ABS6SBT0</accession>
<proteinExistence type="inferred from homology"/>
<dbReference type="EMBL" id="JAGSPA010000001">
    <property type="protein sequence ID" value="MBV7255317.1"/>
    <property type="molecule type" value="Genomic_DNA"/>
</dbReference>
<organism evidence="2 3">
    <name type="scientific">Pacificimonas pallii</name>
    <dbReference type="NCBI Taxonomy" id="2827236"/>
    <lineage>
        <taxon>Bacteria</taxon>
        <taxon>Pseudomonadati</taxon>
        <taxon>Pseudomonadota</taxon>
        <taxon>Alphaproteobacteria</taxon>
        <taxon>Sphingomonadales</taxon>
        <taxon>Sphingosinicellaceae</taxon>
        <taxon>Pacificimonas</taxon>
    </lineage>
</organism>
<comment type="similarity">
    <text evidence="1">Belongs to the enoyl-CoA hydratase/isomerase family.</text>
</comment>
<dbReference type="RefSeq" id="WP_218443604.1">
    <property type="nucleotide sequence ID" value="NZ_JAGSPA010000001.1"/>
</dbReference>
<reference evidence="2 3" key="1">
    <citation type="submission" date="2021-04" db="EMBL/GenBank/DDBJ databases">
        <authorList>
            <person name="Pira H."/>
            <person name="Risdian C."/>
            <person name="Wink J."/>
        </authorList>
    </citation>
    <scope>NUCLEOTIDE SEQUENCE [LARGE SCALE GENOMIC DNA]</scope>
    <source>
        <strain evidence="2 3">WHA3</strain>
    </source>
</reference>
<dbReference type="PANTHER" id="PTHR43802">
    <property type="entry name" value="ENOYL-COA HYDRATASE"/>
    <property type="match status" value="1"/>
</dbReference>
<sequence length="239" mass="25497">MEVNCDFDQSIATITLHRPKVLNAINAALLEQLEAALARANDDSSTRVILLRGAGSSFCAGDDLCELAAHPPTRAGAEEFVGRLQNVTRRIMLGRKPVICAVRGWAIGGGASWALNADETIWSETARLCFPEAKHGLCPSGGVSWLLAQSVGHQHAWRILTGGETLAADRIVSLGLAPAVVPDGELEDRAEDAAKRLLSLPEVTLQQYKDVKAGIIRPSIDAALSREASALIHAAVRRV</sequence>
<comment type="caution">
    <text evidence="2">The sequence shown here is derived from an EMBL/GenBank/DDBJ whole genome shotgun (WGS) entry which is preliminary data.</text>
</comment>
<evidence type="ECO:0000256" key="1">
    <source>
        <dbReference type="ARBA" id="ARBA00005254"/>
    </source>
</evidence>
<protein>
    <submittedName>
        <fullName evidence="2">Enoyl-CoA hydratase/isomerase family protein</fullName>
    </submittedName>
</protein>
<name>A0ABS6SBT0_9SPHN</name>
<dbReference type="InterPro" id="IPR001753">
    <property type="entry name" value="Enoyl-CoA_hydra/iso"/>
</dbReference>
<evidence type="ECO:0000313" key="3">
    <source>
        <dbReference type="Proteomes" id="UP000722336"/>
    </source>
</evidence>
<evidence type="ECO:0000313" key="2">
    <source>
        <dbReference type="EMBL" id="MBV7255317.1"/>
    </source>
</evidence>
<dbReference type="Pfam" id="PF00378">
    <property type="entry name" value="ECH_1"/>
    <property type="match status" value="1"/>
</dbReference>
<dbReference type="PANTHER" id="PTHR43802:SF1">
    <property type="entry name" value="IP11341P-RELATED"/>
    <property type="match status" value="1"/>
</dbReference>